<proteinExistence type="inferred from homology"/>
<dbReference type="SUPFAM" id="SSF82689">
    <property type="entry name" value="Mechanosensitive channel protein MscS (YggB), C-terminal domain"/>
    <property type="match status" value="1"/>
</dbReference>
<keyword evidence="5 7" id="KW-1133">Transmembrane helix</keyword>
<dbReference type="Gene3D" id="3.30.70.100">
    <property type="match status" value="1"/>
</dbReference>
<protein>
    <submittedName>
        <fullName evidence="11">Mechanosensitive ion channel family protein</fullName>
    </submittedName>
</protein>
<dbReference type="InterPro" id="IPR023408">
    <property type="entry name" value="MscS_beta-dom_sf"/>
</dbReference>
<dbReference type="PANTHER" id="PTHR30221">
    <property type="entry name" value="SMALL-CONDUCTANCE MECHANOSENSITIVE CHANNEL"/>
    <property type="match status" value="1"/>
</dbReference>
<feature type="transmembrane region" description="Helical" evidence="7">
    <location>
        <begin position="81"/>
        <end position="99"/>
    </location>
</feature>
<keyword evidence="4 7" id="KW-0812">Transmembrane</keyword>
<dbReference type="SUPFAM" id="SSF82861">
    <property type="entry name" value="Mechanosensitive channel protein MscS (YggB), transmembrane region"/>
    <property type="match status" value="1"/>
</dbReference>
<comment type="caution">
    <text evidence="11">The sequence shown here is derived from an EMBL/GenBank/DDBJ whole genome shotgun (WGS) entry which is preliminary data.</text>
</comment>
<keyword evidence="6 7" id="KW-0472">Membrane</keyword>
<dbReference type="AlphaFoldDB" id="A0A328UG17"/>
<dbReference type="GO" id="GO:0008381">
    <property type="term" value="F:mechanosensitive monoatomic ion channel activity"/>
    <property type="evidence" value="ECO:0007669"/>
    <property type="project" value="InterPro"/>
</dbReference>
<evidence type="ECO:0000256" key="2">
    <source>
        <dbReference type="ARBA" id="ARBA00008017"/>
    </source>
</evidence>
<evidence type="ECO:0000256" key="5">
    <source>
        <dbReference type="ARBA" id="ARBA00022989"/>
    </source>
</evidence>
<feature type="domain" description="Mechanosensitive ion channel MscS" evidence="8">
    <location>
        <begin position="101"/>
        <end position="168"/>
    </location>
</feature>
<dbReference type="SUPFAM" id="SSF50182">
    <property type="entry name" value="Sm-like ribonucleoproteins"/>
    <property type="match status" value="1"/>
</dbReference>
<dbReference type="InterPro" id="IPR011066">
    <property type="entry name" value="MscS_channel_C_sf"/>
</dbReference>
<dbReference type="GO" id="GO:0005886">
    <property type="term" value="C:plasma membrane"/>
    <property type="evidence" value="ECO:0007669"/>
    <property type="project" value="UniProtKB-SubCell"/>
</dbReference>
<organism evidence="11 12">
    <name type="scientific">Hydrogeniiclostridium mannosilyticum</name>
    <dbReference type="NCBI Taxonomy" id="2764322"/>
    <lineage>
        <taxon>Bacteria</taxon>
        <taxon>Bacillati</taxon>
        <taxon>Bacillota</taxon>
        <taxon>Clostridia</taxon>
        <taxon>Eubacteriales</taxon>
        <taxon>Acutalibacteraceae</taxon>
        <taxon>Hydrogeniiclostridium</taxon>
    </lineage>
</organism>
<feature type="transmembrane region" description="Helical" evidence="7">
    <location>
        <begin position="52"/>
        <end position="75"/>
    </location>
</feature>
<dbReference type="InterPro" id="IPR045275">
    <property type="entry name" value="MscS_archaea/bacteria_type"/>
</dbReference>
<dbReference type="EMBL" id="QLYR01000009">
    <property type="protein sequence ID" value="RAQ22772.1"/>
    <property type="molecule type" value="Genomic_DNA"/>
</dbReference>
<evidence type="ECO:0000259" key="8">
    <source>
        <dbReference type="Pfam" id="PF00924"/>
    </source>
</evidence>
<evidence type="ECO:0000256" key="6">
    <source>
        <dbReference type="ARBA" id="ARBA00023136"/>
    </source>
</evidence>
<evidence type="ECO:0000259" key="10">
    <source>
        <dbReference type="Pfam" id="PF21088"/>
    </source>
</evidence>
<keyword evidence="3" id="KW-1003">Cell membrane</keyword>
<evidence type="ECO:0000256" key="4">
    <source>
        <dbReference type="ARBA" id="ARBA00022692"/>
    </source>
</evidence>
<dbReference type="Pfam" id="PF21088">
    <property type="entry name" value="MS_channel_1st"/>
    <property type="match status" value="1"/>
</dbReference>
<dbReference type="InterPro" id="IPR049278">
    <property type="entry name" value="MS_channel_C"/>
</dbReference>
<evidence type="ECO:0000256" key="3">
    <source>
        <dbReference type="ARBA" id="ARBA00022475"/>
    </source>
</evidence>
<evidence type="ECO:0000259" key="9">
    <source>
        <dbReference type="Pfam" id="PF21082"/>
    </source>
</evidence>
<dbReference type="Gene3D" id="1.10.287.1260">
    <property type="match status" value="1"/>
</dbReference>
<comment type="subcellular location">
    <subcellularLocation>
        <location evidence="1">Cell membrane</location>
        <topology evidence="1">Multi-pass membrane protein</topology>
    </subcellularLocation>
</comment>
<feature type="domain" description="Mechanosensitive ion channel MscS C-terminal" evidence="9">
    <location>
        <begin position="176"/>
        <end position="257"/>
    </location>
</feature>
<evidence type="ECO:0000256" key="7">
    <source>
        <dbReference type="SAM" id="Phobius"/>
    </source>
</evidence>
<dbReference type="Pfam" id="PF05552">
    <property type="entry name" value="MS_channel_1st_1"/>
    <property type="match status" value="1"/>
</dbReference>
<dbReference type="InterPro" id="IPR006685">
    <property type="entry name" value="MscS_channel_2nd"/>
</dbReference>
<dbReference type="RefSeq" id="WP_112333336.1">
    <property type="nucleotide sequence ID" value="NZ_JADPHD010000002.1"/>
</dbReference>
<reference evidence="11 12" key="1">
    <citation type="submission" date="2018-06" db="EMBL/GenBank/DDBJ databases">
        <title>Noncontiguous genome sequence of Ruminococcaceae bacterium ASD2818.</title>
        <authorList>
            <person name="Chaplin A.V."/>
            <person name="Sokolova S.R."/>
            <person name="Kochetkova T.O."/>
            <person name="Goltsov A.Y."/>
            <person name="Trofimov D.Y."/>
            <person name="Efimov B.A."/>
        </authorList>
    </citation>
    <scope>NUCLEOTIDE SEQUENCE [LARGE SCALE GENOMIC DNA]</scope>
    <source>
        <strain evidence="11 12">ASD2818</strain>
    </source>
</reference>
<dbReference type="InterPro" id="IPR011014">
    <property type="entry name" value="MscS_channel_TM-2"/>
</dbReference>
<sequence length="282" mass="31093">MQNLWTQFLAWLEQSLPRLLGAAVIFAAGWWLSNLTIKLLRRAMNRSHADTGIITFICSLLRVLLKIIVCIMTLAQLGMDVTSIIATLGAAGLAIGLAVKDSMSNIASGAQIIFTHPFRAGDYLAVEGGAEGTVERIEIMFTTLRTYDNREIIIPNSKLTVSTLTNYTSMETRRVDLEYQVSYQADLAQVKAVLQKICDQHPLVLADPAPLIAVSAHKDSAIAIAVKAWCKTPDYWALFFDMQERVKLAFDAEGIHIPFPQMDVHLDPPQHPASNSGQSTNL</sequence>
<evidence type="ECO:0000313" key="11">
    <source>
        <dbReference type="EMBL" id="RAQ22772.1"/>
    </source>
</evidence>
<dbReference type="PANTHER" id="PTHR30221:SF1">
    <property type="entry name" value="SMALL-CONDUCTANCE MECHANOSENSITIVE CHANNEL"/>
    <property type="match status" value="1"/>
</dbReference>
<feature type="domain" description="Mechanosensitive ion channel transmembrane helices 2/3" evidence="10">
    <location>
        <begin position="60"/>
        <end position="100"/>
    </location>
</feature>
<evidence type="ECO:0000256" key="1">
    <source>
        <dbReference type="ARBA" id="ARBA00004651"/>
    </source>
</evidence>
<dbReference type="InterPro" id="IPR049142">
    <property type="entry name" value="MS_channel_1st"/>
</dbReference>
<evidence type="ECO:0000313" key="12">
    <source>
        <dbReference type="Proteomes" id="UP000249377"/>
    </source>
</evidence>
<comment type="similarity">
    <text evidence="2">Belongs to the MscS (TC 1.A.23) family.</text>
</comment>
<dbReference type="InterPro" id="IPR006686">
    <property type="entry name" value="MscS_channel_CS"/>
</dbReference>
<dbReference type="InterPro" id="IPR008910">
    <property type="entry name" value="MSC_TM_helix"/>
</dbReference>
<gene>
    <name evidence="11" type="ORF">DPQ25_11580</name>
</gene>
<accession>A0A328UG17</accession>
<dbReference type="Pfam" id="PF21082">
    <property type="entry name" value="MS_channel_3rd"/>
    <property type="match status" value="1"/>
</dbReference>
<dbReference type="InterPro" id="IPR010920">
    <property type="entry name" value="LSM_dom_sf"/>
</dbReference>
<dbReference type="PROSITE" id="PS01246">
    <property type="entry name" value="UPF0003"/>
    <property type="match status" value="1"/>
</dbReference>
<dbReference type="Pfam" id="PF00924">
    <property type="entry name" value="MS_channel_2nd"/>
    <property type="match status" value="1"/>
</dbReference>
<feature type="transmembrane region" description="Helical" evidence="7">
    <location>
        <begin position="20"/>
        <end position="40"/>
    </location>
</feature>
<dbReference type="Gene3D" id="2.30.30.60">
    <property type="match status" value="1"/>
</dbReference>
<keyword evidence="12" id="KW-1185">Reference proteome</keyword>
<name>A0A328UG17_9FIRM</name>
<dbReference type="Proteomes" id="UP000249377">
    <property type="component" value="Unassembled WGS sequence"/>
</dbReference>